<dbReference type="AlphaFoldDB" id="A0A5D3BUA6"/>
<dbReference type="EMBL" id="SSTD01015999">
    <property type="protein sequence ID" value="TYK01816.1"/>
    <property type="molecule type" value="Genomic_DNA"/>
</dbReference>
<sequence length="78" mass="8462">MSDSTGSQPDCLSISPGYTKDQFILGVHLGSPKTKDVPTESQISRVRERASLGVPLYRTLIGSRGRGKGRGKLMNDKK</sequence>
<name>A0A5D3BUA6_CUCMM</name>
<evidence type="ECO:0000313" key="2">
    <source>
        <dbReference type="Proteomes" id="UP000321947"/>
    </source>
</evidence>
<accession>A0A5D3BUA6</accession>
<proteinExistence type="predicted"/>
<evidence type="ECO:0000313" key="1">
    <source>
        <dbReference type="EMBL" id="TYK01816.1"/>
    </source>
</evidence>
<organism evidence="1 2">
    <name type="scientific">Cucumis melo var. makuwa</name>
    <name type="common">Oriental melon</name>
    <dbReference type="NCBI Taxonomy" id="1194695"/>
    <lineage>
        <taxon>Eukaryota</taxon>
        <taxon>Viridiplantae</taxon>
        <taxon>Streptophyta</taxon>
        <taxon>Embryophyta</taxon>
        <taxon>Tracheophyta</taxon>
        <taxon>Spermatophyta</taxon>
        <taxon>Magnoliopsida</taxon>
        <taxon>eudicotyledons</taxon>
        <taxon>Gunneridae</taxon>
        <taxon>Pentapetalae</taxon>
        <taxon>rosids</taxon>
        <taxon>fabids</taxon>
        <taxon>Cucurbitales</taxon>
        <taxon>Cucurbitaceae</taxon>
        <taxon>Benincaseae</taxon>
        <taxon>Cucumis</taxon>
    </lineage>
</organism>
<gene>
    <name evidence="1" type="ORF">E5676_scaffold113G00570</name>
</gene>
<dbReference type="Proteomes" id="UP000321947">
    <property type="component" value="Unassembled WGS sequence"/>
</dbReference>
<comment type="caution">
    <text evidence="1">The sequence shown here is derived from an EMBL/GenBank/DDBJ whole genome shotgun (WGS) entry which is preliminary data.</text>
</comment>
<protein>
    <submittedName>
        <fullName evidence="1">Uncharacterized protein</fullName>
    </submittedName>
</protein>
<reference evidence="1 2" key="1">
    <citation type="submission" date="2019-08" db="EMBL/GenBank/DDBJ databases">
        <title>Draft genome sequences of two oriental melons (Cucumis melo L. var makuwa).</title>
        <authorList>
            <person name="Kwon S.-Y."/>
        </authorList>
    </citation>
    <scope>NUCLEOTIDE SEQUENCE [LARGE SCALE GENOMIC DNA]</scope>
    <source>
        <strain evidence="2">cv. Chang Bougi</strain>
        <tissue evidence="1">Leaf</tissue>
    </source>
</reference>